<dbReference type="InterPro" id="IPR036909">
    <property type="entry name" value="Cyt_c-like_dom_sf"/>
</dbReference>
<dbReference type="OrthoDB" id="9805828at2"/>
<dbReference type="EMBL" id="RCZP01000011">
    <property type="protein sequence ID" value="TPG55872.1"/>
    <property type="molecule type" value="Genomic_DNA"/>
</dbReference>
<accession>A0A502G2S7</accession>
<organism evidence="1 2">
    <name type="scientific">Muricoccus nepalensis</name>
    <dbReference type="NCBI Taxonomy" id="1854500"/>
    <lineage>
        <taxon>Bacteria</taxon>
        <taxon>Pseudomonadati</taxon>
        <taxon>Pseudomonadota</taxon>
        <taxon>Alphaproteobacteria</taxon>
        <taxon>Acetobacterales</taxon>
        <taxon>Roseomonadaceae</taxon>
        <taxon>Muricoccus</taxon>
    </lineage>
</organism>
<dbReference type="Proteomes" id="UP000317078">
    <property type="component" value="Unassembled WGS sequence"/>
</dbReference>
<reference evidence="1 2" key="1">
    <citation type="journal article" date="2019" name="Environ. Microbiol.">
        <title>Species interactions and distinct microbial communities in high Arctic permafrost affected cryosols are associated with the CH4 and CO2 gas fluxes.</title>
        <authorList>
            <person name="Altshuler I."/>
            <person name="Hamel J."/>
            <person name="Turney S."/>
            <person name="Magnuson E."/>
            <person name="Levesque R."/>
            <person name="Greer C."/>
            <person name="Whyte L.G."/>
        </authorList>
    </citation>
    <scope>NUCLEOTIDE SEQUENCE [LARGE SCALE GENOMIC DNA]</scope>
    <source>
        <strain evidence="1 2">S9.3B</strain>
    </source>
</reference>
<evidence type="ECO:0008006" key="3">
    <source>
        <dbReference type="Google" id="ProtNLM"/>
    </source>
</evidence>
<dbReference type="Gene3D" id="1.10.760.10">
    <property type="entry name" value="Cytochrome c-like domain"/>
    <property type="match status" value="1"/>
</dbReference>
<proteinExistence type="predicted"/>
<protein>
    <recommendedName>
        <fullName evidence="3">Cytochrome c domain-containing protein</fullName>
    </recommendedName>
</protein>
<dbReference type="GO" id="GO:0009055">
    <property type="term" value="F:electron transfer activity"/>
    <property type="evidence" value="ECO:0007669"/>
    <property type="project" value="InterPro"/>
</dbReference>
<dbReference type="AlphaFoldDB" id="A0A502G2S7"/>
<name>A0A502G2S7_9PROT</name>
<evidence type="ECO:0000313" key="1">
    <source>
        <dbReference type="EMBL" id="TPG55872.1"/>
    </source>
</evidence>
<dbReference type="RefSeq" id="WP_140883748.1">
    <property type="nucleotide sequence ID" value="NZ_RCZP01000011.1"/>
</dbReference>
<dbReference type="SUPFAM" id="SSF46626">
    <property type="entry name" value="Cytochrome c"/>
    <property type="match status" value="1"/>
</dbReference>
<sequence length="158" mass="17476">MTMSRMIVGLFVLVSLTLAGQRAGWWGRHEARAPYPPTPMALAYAETQRAEAARAAAVAAENARLAAVQTPAETEDALPPGHGREDTFARCTACHSTAIIRRSGLSRERWDTLMDWMVEKQNMTPLEPDARVLIVDYLAAAFPARRNNARARNPFLTE</sequence>
<gene>
    <name evidence="1" type="ORF">EAH89_13080</name>
</gene>
<evidence type="ECO:0000313" key="2">
    <source>
        <dbReference type="Proteomes" id="UP000317078"/>
    </source>
</evidence>
<comment type="caution">
    <text evidence="1">The sequence shown here is derived from an EMBL/GenBank/DDBJ whole genome shotgun (WGS) entry which is preliminary data.</text>
</comment>
<dbReference type="GO" id="GO:0020037">
    <property type="term" value="F:heme binding"/>
    <property type="evidence" value="ECO:0007669"/>
    <property type="project" value="InterPro"/>
</dbReference>
<keyword evidence="2" id="KW-1185">Reference proteome</keyword>